<dbReference type="EC" id="3.4.16.4" evidence="3"/>
<dbReference type="STRING" id="213810.RUM_18370"/>
<dbReference type="KEGG" id="rch:RUM_18370"/>
<dbReference type="InterPro" id="IPR009045">
    <property type="entry name" value="Zn_M74/Hedgehog-like"/>
</dbReference>
<dbReference type="HOGENOM" id="CLU_054193_2_1_9"/>
<organism evidence="3 4">
    <name type="scientific">Ruminococcus champanellensis (strain DSM 18848 / JCM 17042 / KCTC 15320 / 18P13)</name>
    <dbReference type="NCBI Taxonomy" id="213810"/>
    <lineage>
        <taxon>Bacteria</taxon>
        <taxon>Bacillati</taxon>
        <taxon>Bacillota</taxon>
        <taxon>Clostridia</taxon>
        <taxon>Eubacteriales</taxon>
        <taxon>Oscillospiraceae</taxon>
        <taxon>Ruminococcus</taxon>
    </lineage>
</organism>
<dbReference type="InterPro" id="IPR003709">
    <property type="entry name" value="VanY-like_core_dom"/>
</dbReference>
<sequence length="330" mass="36187">MNRHFDFGRLAVALALIILLIFGVDFIRRSLLQLFHKQPDIQLEGNNSSFLDTVDSVTDPVQTGDATEPAGTDDSSSAGSYDTERYTTVSKPYTEVGAGPLILVNQEHPYTGSGSDLSSFSGTKNDSFRLKNFGLMVNSDLLTPLNDMFAAFSQATGLKNVMLYSTHENYAGGMYDTDIPERKTGYCVDMSLLKDDGIGRFTGTDKYSWIVSNCAQYGFVQRYPADKKSKTGVEENTWHYRFVGAPHAALMKQNNLCLEEYLEWIRDYTPSGNPAAITVNGTYYEVYYVPAVQGNTTEVPVPKSDSYTVSGDNIGGFVVTVQATIGGSGN</sequence>
<keyword evidence="3" id="KW-0121">Carboxypeptidase</keyword>
<evidence type="ECO:0000256" key="1">
    <source>
        <dbReference type="SAM" id="MobiDB-lite"/>
    </source>
</evidence>
<dbReference type="BioCyc" id="RCHA213810:RUM_RS12195-MONOMER"/>
<dbReference type="GeneID" id="83157127"/>
<dbReference type="OrthoDB" id="9792074at2"/>
<dbReference type="PANTHER" id="PTHR34385:SF1">
    <property type="entry name" value="PEPTIDOGLYCAN L-ALANYL-D-GLUTAMATE ENDOPEPTIDASE CWLK"/>
    <property type="match status" value="1"/>
</dbReference>
<keyword evidence="4" id="KW-1185">Reference proteome</keyword>
<evidence type="ECO:0000313" key="3">
    <source>
        <dbReference type="EMBL" id="CBL17890.1"/>
    </source>
</evidence>
<evidence type="ECO:0000259" key="2">
    <source>
        <dbReference type="Pfam" id="PF02557"/>
    </source>
</evidence>
<accession>D4LE45</accession>
<dbReference type="InterPro" id="IPR052179">
    <property type="entry name" value="DD-CPase-like"/>
</dbReference>
<dbReference type="PATRIC" id="fig|213810.4.peg.1735"/>
<dbReference type="EMBL" id="FP929052">
    <property type="protein sequence ID" value="CBL17890.1"/>
    <property type="molecule type" value="Genomic_DNA"/>
</dbReference>
<feature type="domain" description="D-alanyl-D-alanine carboxypeptidase-like core" evidence="2">
    <location>
        <begin position="183"/>
        <end position="244"/>
    </location>
</feature>
<keyword evidence="3" id="KW-0378">Hydrolase</keyword>
<gene>
    <name evidence="3" type="ordered locus">RUM_18370</name>
</gene>
<feature type="compositionally biased region" description="Polar residues" evidence="1">
    <location>
        <begin position="73"/>
        <end position="84"/>
    </location>
</feature>
<reference evidence="3" key="1">
    <citation type="submission" date="2010-03" db="EMBL/GenBank/DDBJ databases">
        <title>The genome sequence of Ruminococcus sp. 18P13.</title>
        <authorList>
            <consortium name="metaHIT consortium -- http://www.metahit.eu/"/>
            <person name="Pajon A."/>
            <person name="Turner K."/>
            <person name="Parkhill J."/>
            <person name="Bernalier A."/>
        </authorList>
    </citation>
    <scope>NUCLEOTIDE SEQUENCE [LARGE SCALE GENOMIC DNA]</scope>
    <source>
        <strain evidence="3">Type strain: 18P13</strain>
    </source>
</reference>
<dbReference type="Proteomes" id="UP000007054">
    <property type="component" value="Chromosome"/>
</dbReference>
<dbReference type="Gene3D" id="3.30.1380.10">
    <property type="match status" value="1"/>
</dbReference>
<feature type="region of interest" description="Disordered" evidence="1">
    <location>
        <begin position="57"/>
        <end position="84"/>
    </location>
</feature>
<dbReference type="Gene3D" id="3.30.200.180">
    <property type="match status" value="1"/>
</dbReference>
<proteinExistence type="predicted"/>
<keyword evidence="3" id="KW-0645">Protease</keyword>
<name>D4LE45_RUMC1</name>
<dbReference type="PANTHER" id="PTHR34385">
    <property type="entry name" value="D-ALANYL-D-ALANINE CARBOXYPEPTIDASE"/>
    <property type="match status" value="1"/>
</dbReference>
<dbReference type="Pfam" id="PF02557">
    <property type="entry name" value="VanY"/>
    <property type="match status" value="1"/>
</dbReference>
<evidence type="ECO:0000313" key="4">
    <source>
        <dbReference type="Proteomes" id="UP000007054"/>
    </source>
</evidence>
<protein>
    <submittedName>
        <fullName evidence="3">D-alanyl-D-alanine carboxypeptidase</fullName>
        <ecNumber evidence="3">3.4.16.4</ecNumber>
    </submittedName>
</protein>
<dbReference type="RefSeq" id="WP_015558796.1">
    <property type="nucleotide sequence ID" value="NC_021039.1"/>
</dbReference>
<dbReference type="SUPFAM" id="SSF55166">
    <property type="entry name" value="Hedgehog/DD-peptidase"/>
    <property type="match status" value="1"/>
</dbReference>
<dbReference type="AlphaFoldDB" id="D4LE45"/>
<dbReference type="GO" id="GO:0009002">
    <property type="term" value="F:serine-type D-Ala-D-Ala carboxypeptidase activity"/>
    <property type="evidence" value="ECO:0007669"/>
    <property type="project" value="UniProtKB-EC"/>
</dbReference>
<dbReference type="GO" id="GO:0006508">
    <property type="term" value="P:proteolysis"/>
    <property type="evidence" value="ECO:0007669"/>
    <property type="project" value="InterPro"/>
</dbReference>
<reference evidence="3" key="2">
    <citation type="submission" date="2010-03" db="EMBL/GenBank/DDBJ databases">
        <authorList>
            <person name="Pajon A."/>
        </authorList>
    </citation>
    <scope>NUCLEOTIDE SEQUENCE</scope>
    <source>
        <strain evidence="3">Type strain: 18P13</strain>
    </source>
</reference>